<comment type="caution">
    <text evidence="1">The sequence shown here is derived from an EMBL/GenBank/DDBJ whole genome shotgun (WGS) entry which is preliminary data.</text>
</comment>
<accession>A0ABS9K378</accession>
<organism evidence="1 2">
    <name type="scientific">Dechloromonas hankyongensis</name>
    <dbReference type="NCBI Taxonomy" id="2908002"/>
    <lineage>
        <taxon>Bacteria</taxon>
        <taxon>Pseudomonadati</taxon>
        <taxon>Pseudomonadota</taxon>
        <taxon>Betaproteobacteria</taxon>
        <taxon>Rhodocyclales</taxon>
        <taxon>Azonexaceae</taxon>
        <taxon>Dechloromonas</taxon>
    </lineage>
</organism>
<sequence length="83" mass="10113">MVKHPPYSAELRNLYWMLRYYRGRSSAARRRYYRYIEAEKNRLFLAGFDKKEIVLLCRYLANPRNIHAESAFLAYASQYRLEL</sequence>
<reference evidence="1" key="1">
    <citation type="submission" date="2022-01" db="EMBL/GenBank/DDBJ databases">
        <authorList>
            <person name="Jo J.-H."/>
            <person name="Im W.-T."/>
        </authorList>
    </citation>
    <scope>NUCLEOTIDE SEQUENCE</scope>
    <source>
        <strain evidence="1">XY25</strain>
    </source>
</reference>
<keyword evidence="2" id="KW-1185">Reference proteome</keyword>
<proteinExistence type="predicted"/>
<protein>
    <submittedName>
        <fullName evidence="1">Uncharacterized protein</fullName>
    </submittedName>
</protein>
<gene>
    <name evidence="1" type="ORF">LZ012_11400</name>
</gene>
<evidence type="ECO:0000313" key="1">
    <source>
        <dbReference type="EMBL" id="MCG2577598.1"/>
    </source>
</evidence>
<dbReference type="Proteomes" id="UP001165384">
    <property type="component" value="Unassembled WGS sequence"/>
</dbReference>
<name>A0ABS9K378_9RHOO</name>
<evidence type="ECO:0000313" key="2">
    <source>
        <dbReference type="Proteomes" id="UP001165384"/>
    </source>
</evidence>
<dbReference type="RefSeq" id="WP_275710869.1">
    <property type="nucleotide sequence ID" value="NZ_JAKLTN010000002.1"/>
</dbReference>
<dbReference type="EMBL" id="JAKLTN010000002">
    <property type="protein sequence ID" value="MCG2577598.1"/>
    <property type="molecule type" value="Genomic_DNA"/>
</dbReference>